<keyword evidence="8" id="KW-0548">Nucleotidyltransferase</keyword>
<evidence type="ECO:0000256" key="8">
    <source>
        <dbReference type="ARBA" id="ARBA00022932"/>
    </source>
</evidence>
<comment type="caution">
    <text evidence="11">The sequence shown here is derived from an EMBL/GenBank/DDBJ whole genome shotgun (WGS) entry which is preliminary data.</text>
</comment>
<feature type="non-terminal residue" evidence="11">
    <location>
        <position position="1"/>
    </location>
</feature>
<keyword evidence="12" id="KW-1185">Reference proteome</keyword>
<evidence type="ECO:0000256" key="5">
    <source>
        <dbReference type="ARBA" id="ARBA00022842"/>
    </source>
</evidence>
<keyword evidence="8" id="KW-0239">DNA-directed DNA polymerase</keyword>
<evidence type="ECO:0000256" key="1">
    <source>
        <dbReference type="ARBA" id="ARBA00022722"/>
    </source>
</evidence>
<accession>A0A371EE66</accession>
<dbReference type="GO" id="GO:0046872">
    <property type="term" value="F:metal ion binding"/>
    <property type="evidence" value="ECO:0007669"/>
    <property type="project" value="UniProtKB-KW"/>
</dbReference>
<evidence type="ECO:0000313" key="12">
    <source>
        <dbReference type="Proteomes" id="UP000257109"/>
    </source>
</evidence>
<keyword evidence="7" id="KW-0695">RNA-directed DNA polymerase</keyword>
<dbReference type="GO" id="GO:0003676">
    <property type="term" value="F:nucleic acid binding"/>
    <property type="evidence" value="ECO:0007669"/>
    <property type="project" value="InterPro"/>
</dbReference>
<keyword evidence="9" id="KW-0233">DNA recombination</keyword>
<organism evidence="11 12">
    <name type="scientific">Mucuna pruriens</name>
    <name type="common">Velvet bean</name>
    <name type="synonym">Dolichos pruriens</name>
    <dbReference type="NCBI Taxonomy" id="157652"/>
    <lineage>
        <taxon>Eukaryota</taxon>
        <taxon>Viridiplantae</taxon>
        <taxon>Streptophyta</taxon>
        <taxon>Embryophyta</taxon>
        <taxon>Tracheophyta</taxon>
        <taxon>Spermatophyta</taxon>
        <taxon>Magnoliopsida</taxon>
        <taxon>eudicotyledons</taxon>
        <taxon>Gunneridae</taxon>
        <taxon>Pentapetalae</taxon>
        <taxon>rosids</taxon>
        <taxon>fabids</taxon>
        <taxon>Fabales</taxon>
        <taxon>Fabaceae</taxon>
        <taxon>Papilionoideae</taxon>
        <taxon>50 kb inversion clade</taxon>
        <taxon>NPAAA clade</taxon>
        <taxon>indigoferoid/millettioid clade</taxon>
        <taxon>Phaseoleae</taxon>
        <taxon>Mucuna</taxon>
    </lineage>
</organism>
<gene>
    <name evidence="11" type="ORF">CR513_57211</name>
</gene>
<dbReference type="AlphaFoldDB" id="A0A371EE66"/>
<evidence type="ECO:0000256" key="4">
    <source>
        <dbReference type="ARBA" id="ARBA00022801"/>
    </source>
</evidence>
<dbReference type="GO" id="GO:0006310">
    <property type="term" value="P:DNA recombination"/>
    <property type="evidence" value="ECO:0007669"/>
    <property type="project" value="UniProtKB-KW"/>
</dbReference>
<dbReference type="SUPFAM" id="SSF56112">
    <property type="entry name" value="Protein kinase-like (PK-like)"/>
    <property type="match status" value="1"/>
</dbReference>
<sequence>ILRTDGGGEYNSKEFKEFCEAKGIEHEVTAPYTPQHNGLAERRNRTLLDMARCMIKGKGLPNCYWGEAVTTAAYVLNRCPTKRLQSVTPEEAWTGDKPMVNHLRIFGSLSYRHIPDERRRKGLKYLHGGIKPSNILLNHEFKPLTGKLTTKADAYSFGVVLVELIKGRIITDKVSGQKCLLECASHILEEESIYSWWIPKSATPMMNKNSKLSEIESKGKVHNEYDK</sequence>
<dbReference type="GO" id="GO:0004519">
    <property type="term" value="F:endonuclease activity"/>
    <property type="evidence" value="ECO:0007669"/>
    <property type="project" value="UniProtKB-KW"/>
</dbReference>
<dbReference type="PROSITE" id="PS50994">
    <property type="entry name" value="INTEGRASE"/>
    <property type="match status" value="1"/>
</dbReference>
<dbReference type="InterPro" id="IPR001584">
    <property type="entry name" value="Integrase_cat-core"/>
</dbReference>
<keyword evidence="8" id="KW-0808">Transferase</keyword>
<keyword evidence="6" id="KW-0229">DNA integration</keyword>
<dbReference type="InterPro" id="IPR012337">
    <property type="entry name" value="RNaseH-like_sf"/>
</dbReference>
<dbReference type="InterPro" id="IPR011009">
    <property type="entry name" value="Kinase-like_dom_sf"/>
</dbReference>
<dbReference type="InterPro" id="IPR039537">
    <property type="entry name" value="Retrotran_Ty1/copia-like"/>
</dbReference>
<dbReference type="GO" id="GO:0015074">
    <property type="term" value="P:DNA integration"/>
    <property type="evidence" value="ECO:0007669"/>
    <property type="project" value="UniProtKB-KW"/>
</dbReference>
<proteinExistence type="predicted"/>
<dbReference type="GO" id="GO:0003964">
    <property type="term" value="F:RNA-directed DNA polymerase activity"/>
    <property type="evidence" value="ECO:0007669"/>
    <property type="project" value="UniProtKB-KW"/>
</dbReference>
<dbReference type="EMBL" id="QJKJ01014471">
    <property type="protein sequence ID" value="RDX64254.1"/>
    <property type="molecule type" value="Genomic_DNA"/>
</dbReference>
<dbReference type="OrthoDB" id="6776856at2759"/>
<evidence type="ECO:0000256" key="7">
    <source>
        <dbReference type="ARBA" id="ARBA00022918"/>
    </source>
</evidence>
<evidence type="ECO:0000259" key="10">
    <source>
        <dbReference type="PROSITE" id="PS50994"/>
    </source>
</evidence>
<dbReference type="Gene3D" id="1.10.510.10">
    <property type="entry name" value="Transferase(Phosphotransferase) domain 1"/>
    <property type="match status" value="1"/>
</dbReference>
<dbReference type="Proteomes" id="UP000257109">
    <property type="component" value="Unassembled WGS sequence"/>
</dbReference>
<dbReference type="PANTHER" id="PTHR42648">
    <property type="entry name" value="TRANSPOSASE, PUTATIVE-RELATED"/>
    <property type="match status" value="1"/>
</dbReference>
<dbReference type="Gene3D" id="3.30.420.10">
    <property type="entry name" value="Ribonuclease H-like superfamily/Ribonuclease H"/>
    <property type="match status" value="1"/>
</dbReference>
<evidence type="ECO:0000256" key="6">
    <source>
        <dbReference type="ARBA" id="ARBA00022908"/>
    </source>
</evidence>
<feature type="non-terminal residue" evidence="11">
    <location>
        <position position="227"/>
    </location>
</feature>
<dbReference type="SUPFAM" id="SSF53098">
    <property type="entry name" value="Ribonuclease H-like"/>
    <property type="match status" value="1"/>
</dbReference>
<dbReference type="GO" id="GO:0016787">
    <property type="term" value="F:hydrolase activity"/>
    <property type="evidence" value="ECO:0007669"/>
    <property type="project" value="UniProtKB-KW"/>
</dbReference>
<keyword evidence="4" id="KW-0378">Hydrolase</keyword>
<name>A0A371EE66_MUCPR</name>
<evidence type="ECO:0000256" key="3">
    <source>
        <dbReference type="ARBA" id="ARBA00022759"/>
    </source>
</evidence>
<keyword evidence="1" id="KW-0540">Nuclease</keyword>
<keyword evidence="2" id="KW-0479">Metal-binding</keyword>
<evidence type="ECO:0000256" key="9">
    <source>
        <dbReference type="ARBA" id="ARBA00023172"/>
    </source>
</evidence>
<keyword evidence="3" id="KW-0255">Endonuclease</keyword>
<feature type="domain" description="Integrase catalytic" evidence="10">
    <location>
        <begin position="1"/>
        <end position="97"/>
    </location>
</feature>
<reference evidence="11" key="1">
    <citation type="submission" date="2018-05" db="EMBL/GenBank/DDBJ databases">
        <title>Draft genome of Mucuna pruriens seed.</title>
        <authorList>
            <person name="Nnadi N.E."/>
            <person name="Vos R."/>
            <person name="Hasami M.H."/>
            <person name="Devisetty U.K."/>
            <person name="Aguiy J.C."/>
        </authorList>
    </citation>
    <scope>NUCLEOTIDE SEQUENCE [LARGE SCALE GENOMIC DNA]</scope>
    <source>
        <strain evidence="11">JCA_2017</strain>
    </source>
</reference>
<keyword evidence="5" id="KW-0460">Magnesium</keyword>
<evidence type="ECO:0000313" key="11">
    <source>
        <dbReference type="EMBL" id="RDX64254.1"/>
    </source>
</evidence>
<dbReference type="PANTHER" id="PTHR42648:SF11">
    <property type="entry name" value="TRANSPOSON TY4-P GAG-POL POLYPROTEIN"/>
    <property type="match status" value="1"/>
</dbReference>
<dbReference type="InterPro" id="IPR036397">
    <property type="entry name" value="RNaseH_sf"/>
</dbReference>
<protein>
    <recommendedName>
        <fullName evidence="10">Integrase catalytic domain-containing protein</fullName>
    </recommendedName>
</protein>
<dbReference type="GO" id="GO:0003887">
    <property type="term" value="F:DNA-directed DNA polymerase activity"/>
    <property type="evidence" value="ECO:0007669"/>
    <property type="project" value="UniProtKB-KW"/>
</dbReference>
<evidence type="ECO:0000256" key="2">
    <source>
        <dbReference type="ARBA" id="ARBA00022723"/>
    </source>
</evidence>